<keyword evidence="1" id="KW-0812">Transmembrane</keyword>
<keyword evidence="1" id="KW-0472">Membrane</keyword>
<feature type="transmembrane region" description="Helical" evidence="1">
    <location>
        <begin position="31"/>
        <end position="48"/>
    </location>
</feature>
<keyword evidence="3" id="KW-1185">Reference proteome</keyword>
<proteinExistence type="predicted"/>
<gene>
    <name evidence="2" type="ORF">SAMN04488004_102254</name>
</gene>
<dbReference type="STRING" id="195913.SAMN04488004_102254"/>
<dbReference type="GeneID" id="97891147"/>
<reference evidence="2 3" key="1">
    <citation type="submission" date="2016-10" db="EMBL/GenBank/DDBJ databases">
        <authorList>
            <person name="de Groot N.N."/>
        </authorList>
    </citation>
    <scope>NUCLEOTIDE SEQUENCE [LARGE SCALE GENOMIC DNA]</scope>
    <source>
        <strain evidence="2 3">DSM 16199</strain>
    </source>
</reference>
<dbReference type="OrthoDB" id="7771437at2"/>
<evidence type="ECO:0000313" key="2">
    <source>
        <dbReference type="EMBL" id="SFK82316.1"/>
    </source>
</evidence>
<evidence type="ECO:0008006" key="4">
    <source>
        <dbReference type="Google" id="ProtNLM"/>
    </source>
</evidence>
<name>A0A1I4CQI1_9RHOB</name>
<organism evidence="2 3">
    <name type="scientific">Loktanella salsilacus</name>
    <dbReference type="NCBI Taxonomy" id="195913"/>
    <lineage>
        <taxon>Bacteria</taxon>
        <taxon>Pseudomonadati</taxon>
        <taxon>Pseudomonadota</taxon>
        <taxon>Alphaproteobacteria</taxon>
        <taxon>Rhodobacterales</taxon>
        <taxon>Roseobacteraceae</taxon>
        <taxon>Loktanella</taxon>
    </lineage>
</organism>
<dbReference type="EMBL" id="FOTF01000002">
    <property type="protein sequence ID" value="SFK82316.1"/>
    <property type="molecule type" value="Genomic_DNA"/>
</dbReference>
<evidence type="ECO:0000256" key="1">
    <source>
        <dbReference type="SAM" id="Phobius"/>
    </source>
</evidence>
<protein>
    <recommendedName>
        <fullName evidence="4">Yip1 domain-containing protein</fullName>
    </recommendedName>
</protein>
<dbReference type="RefSeq" id="WP_090185264.1">
    <property type="nucleotide sequence ID" value="NZ_CP072994.1"/>
</dbReference>
<sequence>MAVTSDIIRTWRGPRIVMRGLLAKGKREDRALAYLIVFCLLVFVAQWPRLTRAAAGFDLAPGAEPRELMQMMTYELFAWITVWPLAFYALAAVSHLIAKAFRGRGTHYTARLALFWSLLASVPLLLLYGLMAGFLGQVAGTHVIGAAWVLAFGWIWALSLYEAEQ</sequence>
<evidence type="ECO:0000313" key="3">
    <source>
        <dbReference type="Proteomes" id="UP000199550"/>
    </source>
</evidence>
<feature type="transmembrane region" description="Helical" evidence="1">
    <location>
        <begin position="76"/>
        <end position="98"/>
    </location>
</feature>
<feature type="transmembrane region" description="Helical" evidence="1">
    <location>
        <begin position="143"/>
        <end position="161"/>
    </location>
</feature>
<dbReference type="Proteomes" id="UP000199550">
    <property type="component" value="Unassembled WGS sequence"/>
</dbReference>
<accession>A0A1I4CQI1</accession>
<keyword evidence="1" id="KW-1133">Transmembrane helix</keyword>
<feature type="transmembrane region" description="Helical" evidence="1">
    <location>
        <begin position="110"/>
        <end position="131"/>
    </location>
</feature>
<dbReference type="AlphaFoldDB" id="A0A1I4CQI1"/>